<dbReference type="CDD" id="cd13704">
    <property type="entry name" value="PBP2_HisK"/>
    <property type="match status" value="1"/>
</dbReference>
<evidence type="ECO:0000256" key="11">
    <source>
        <dbReference type="SAM" id="SignalP"/>
    </source>
</evidence>
<reference evidence="16 17" key="1">
    <citation type="submission" date="2017-09" db="EMBL/GenBank/DDBJ databases">
        <title>Complete genome sequence of Verrucomicrobial strain HZ-65, isolated from freshwater.</title>
        <authorList>
            <person name="Choi A."/>
        </authorList>
    </citation>
    <scope>NUCLEOTIDE SEQUENCE [LARGE SCALE GENOMIC DNA]</scope>
    <source>
        <strain evidence="16 17">HZ-65</strain>
    </source>
</reference>
<dbReference type="SUPFAM" id="SSF53850">
    <property type="entry name" value="Periplasmic binding protein-like II"/>
    <property type="match status" value="1"/>
</dbReference>
<dbReference type="InterPro" id="IPR011006">
    <property type="entry name" value="CheY-like_superfamily"/>
</dbReference>
<feature type="domain" description="PAC" evidence="15">
    <location>
        <begin position="386"/>
        <end position="438"/>
    </location>
</feature>
<feature type="modified residue" description="4-aspartylphosphate" evidence="9">
    <location>
        <position position="878"/>
    </location>
</feature>
<dbReference type="InterPro" id="IPR003594">
    <property type="entry name" value="HATPase_dom"/>
</dbReference>
<dbReference type="EC" id="2.7.13.3" evidence="2"/>
<evidence type="ECO:0000256" key="2">
    <source>
        <dbReference type="ARBA" id="ARBA00012438"/>
    </source>
</evidence>
<keyword evidence="11" id="KW-0732">Signal</keyword>
<dbReference type="PANTHER" id="PTHR43065:SF46">
    <property type="entry name" value="C4-DICARBOXYLATE TRANSPORT SENSOR PROTEIN DCTB"/>
    <property type="match status" value="1"/>
</dbReference>
<evidence type="ECO:0000313" key="16">
    <source>
        <dbReference type="EMBL" id="ATC63544.1"/>
    </source>
</evidence>
<dbReference type="InterPro" id="IPR001638">
    <property type="entry name" value="Solute-binding_3/MltF_N"/>
</dbReference>
<dbReference type="SMART" id="SM00387">
    <property type="entry name" value="HATPase_c"/>
    <property type="match status" value="1"/>
</dbReference>
<dbReference type="OrthoDB" id="184212at2"/>
<dbReference type="PRINTS" id="PR00344">
    <property type="entry name" value="BCTRLSENSOR"/>
</dbReference>
<keyword evidence="10" id="KW-0812">Transmembrane</keyword>
<evidence type="ECO:0000256" key="1">
    <source>
        <dbReference type="ARBA" id="ARBA00000085"/>
    </source>
</evidence>
<dbReference type="Pfam" id="PF02518">
    <property type="entry name" value="HATPase_c"/>
    <property type="match status" value="1"/>
</dbReference>
<keyword evidence="10" id="KW-1133">Transmembrane helix</keyword>
<dbReference type="CDD" id="cd00156">
    <property type="entry name" value="REC"/>
    <property type="match status" value="1"/>
</dbReference>
<keyword evidence="7" id="KW-0067">ATP-binding</keyword>
<dbReference type="InterPro" id="IPR000014">
    <property type="entry name" value="PAS"/>
</dbReference>
<dbReference type="PROSITE" id="PS50112">
    <property type="entry name" value="PAS"/>
    <property type="match status" value="1"/>
</dbReference>
<evidence type="ECO:0000256" key="8">
    <source>
        <dbReference type="ARBA" id="ARBA00023012"/>
    </source>
</evidence>
<dbReference type="InterPro" id="IPR035965">
    <property type="entry name" value="PAS-like_dom_sf"/>
</dbReference>
<dbReference type="RefSeq" id="WP_096055176.1">
    <property type="nucleotide sequence ID" value="NZ_CP023344.1"/>
</dbReference>
<evidence type="ECO:0000259" key="15">
    <source>
        <dbReference type="PROSITE" id="PS50113"/>
    </source>
</evidence>
<proteinExistence type="predicted"/>
<keyword evidence="5" id="KW-0547">Nucleotide-binding</keyword>
<dbReference type="Gene3D" id="3.30.450.20">
    <property type="entry name" value="PAS domain"/>
    <property type="match status" value="2"/>
</dbReference>
<evidence type="ECO:0000313" key="17">
    <source>
        <dbReference type="Proteomes" id="UP000217265"/>
    </source>
</evidence>
<dbReference type="KEGG" id="vbh:CMV30_06005"/>
<keyword evidence="3 9" id="KW-0597">Phosphoprotein</keyword>
<dbReference type="SUPFAM" id="SSF55785">
    <property type="entry name" value="PYP-like sensor domain (PAS domain)"/>
    <property type="match status" value="2"/>
</dbReference>
<dbReference type="InterPro" id="IPR005467">
    <property type="entry name" value="His_kinase_dom"/>
</dbReference>
<dbReference type="Gene3D" id="3.30.565.10">
    <property type="entry name" value="Histidine kinase-like ATPase, C-terminal domain"/>
    <property type="match status" value="1"/>
</dbReference>
<evidence type="ECO:0000256" key="5">
    <source>
        <dbReference type="ARBA" id="ARBA00022741"/>
    </source>
</evidence>
<feature type="domain" description="Response regulatory" evidence="13">
    <location>
        <begin position="827"/>
        <end position="943"/>
    </location>
</feature>
<dbReference type="Gene3D" id="3.40.190.10">
    <property type="entry name" value="Periplasmic binding protein-like II"/>
    <property type="match status" value="2"/>
</dbReference>
<accession>A0A290Q4X1</accession>
<keyword evidence="8" id="KW-0902">Two-component regulatory system</keyword>
<gene>
    <name evidence="16" type="ORF">CMV30_06005</name>
</gene>
<dbReference type="SUPFAM" id="SSF47384">
    <property type="entry name" value="Homodimeric domain of signal transducing histidine kinase"/>
    <property type="match status" value="1"/>
</dbReference>
<feature type="chain" id="PRO_5013194283" description="histidine kinase" evidence="11">
    <location>
        <begin position="29"/>
        <end position="947"/>
    </location>
</feature>
<protein>
    <recommendedName>
        <fullName evidence="2">histidine kinase</fullName>
        <ecNumber evidence="2">2.7.13.3</ecNumber>
    </recommendedName>
</protein>
<dbReference type="GO" id="GO:0005524">
    <property type="term" value="F:ATP binding"/>
    <property type="evidence" value="ECO:0007669"/>
    <property type="project" value="UniProtKB-KW"/>
</dbReference>
<evidence type="ECO:0000256" key="10">
    <source>
        <dbReference type="SAM" id="Phobius"/>
    </source>
</evidence>
<dbReference type="PANTHER" id="PTHR43065">
    <property type="entry name" value="SENSOR HISTIDINE KINASE"/>
    <property type="match status" value="1"/>
</dbReference>
<dbReference type="InterPro" id="IPR001789">
    <property type="entry name" value="Sig_transdc_resp-reg_receiver"/>
</dbReference>
<keyword evidence="10" id="KW-0472">Membrane</keyword>
<evidence type="ECO:0000256" key="7">
    <source>
        <dbReference type="ARBA" id="ARBA00022840"/>
    </source>
</evidence>
<sequence>MRPFPAYRLSVRLLTLCAFLCLAPGAFAQPDRDRFARPLVIPTHTDNYPYSFVGASGQPEGFTVELLDAVARTMSLKIERPLLPSQNFKDGLVSGRYDILQVYSFDPSRESFAAFSTSYLTLQGSLFVNRHAGLRSHDDLPGREIVIVGPGSPGDQYMREYAPASRITYLGGAQEALHHLEAGTRQVVFLTRLTALSVIEHYGLKNVVPLDPPLHGADVRFCFAVRRDDTELLTRLNEGLAILHRTGEFNRLYEKWFNRVEPRKISRQQAAFIAFPLLLIALAVALYAWWHQRQLRTRLARQSAELAESRALLAEAQAFAHLGHWRRTFGPPDTVMWSDETFRIHELDPASGPPKTFDELAATALPADSARWRASVERAMREKFSYQLDLAIEPRPGLRKFIHIRGRSQTDSSGRVTAVFGTVQDITARRAAELARQESEQLLRALYDNLPNALGVLDRTATGWELVSLNPEAVRLTGLADLSTIGEPETASLSKEAWWRDLLARADSATSPVRFQFQRDDLRREFAATLVPLRAPDGHPRCCFLIEDITDRNIRDAEIAQGRRLRAIGEMVGGIAHEFNNLLTPILITADALASDPRSDPAHQAEHKLIADTARRASGLTRRLLTFERKADRKAELVNLHTVVEANLDLLRHTADRRIRLSNTLGADLPALHLDTGDLNQIVLNLLLNARDTLDEKLTLPSAPGWQPSITLDAATLPASATTPQDATHSTPDHWLRLAVTDNGLGMSPAIIERIFEPFYSTKQVGRGTGLGLATVWHLVSDLGGRIEVQSTEGTGTTFFVYLPVRPVALAPAATPPESPRPDSGLRLLVAEDEELIASVLGTLLRRERHEVTLAPNGRQAWEIFEHNPAAFDALLFDLNMPEMTGLELTRRVRASGYRGPLLIMSGRITEETRRELTTLQVDAIVNKPFTLDSLRSALALALARHG</sequence>
<keyword evidence="6" id="KW-0418">Kinase</keyword>
<dbReference type="Gene3D" id="1.10.287.130">
    <property type="match status" value="1"/>
</dbReference>
<dbReference type="AlphaFoldDB" id="A0A290Q4X1"/>
<dbReference type="SMART" id="SM00448">
    <property type="entry name" value="REC"/>
    <property type="match status" value="1"/>
</dbReference>
<dbReference type="PROSITE" id="PS50110">
    <property type="entry name" value="RESPONSE_REGULATORY"/>
    <property type="match status" value="1"/>
</dbReference>
<dbReference type="InterPro" id="IPR003661">
    <property type="entry name" value="HisK_dim/P_dom"/>
</dbReference>
<dbReference type="Pfam" id="PF00497">
    <property type="entry name" value="SBP_bac_3"/>
    <property type="match status" value="1"/>
</dbReference>
<evidence type="ECO:0000256" key="6">
    <source>
        <dbReference type="ARBA" id="ARBA00022777"/>
    </source>
</evidence>
<organism evidence="16 17">
    <name type="scientific">Nibricoccus aquaticus</name>
    <dbReference type="NCBI Taxonomy" id="2576891"/>
    <lineage>
        <taxon>Bacteria</taxon>
        <taxon>Pseudomonadati</taxon>
        <taxon>Verrucomicrobiota</taxon>
        <taxon>Opitutia</taxon>
        <taxon>Opitutales</taxon>
        <taxon>Opitutaceae</taxon>
        <taxon>Nibricoccus</taxon>
    </lineage>
</organism>
<dbReference type="InterPro" id="IPR036890">
    <property type="entry name" value="HATPase_C_sf"/>
</dbReference>
<comment type="catalytic activity">
    <reaction evidence="1">
        <text>ATP + protein L-histidine = ADP + protein N-phospho-L-histidine.</text>
        <dbReference type="EC" id="2.7.13.3"/>
    </reaction>
</comment>
<dbReference type="Proteomes" id="UP000217265">
    <property type="component" value="Chromosome"/>
</dbReference>
<dbReference type="InterPro" id="IPR004358">
    <property type="entry name" value="Sig_transdc_His_kin-like_C"/>
</dbReference>
<dbReference type="SUPFAM" id="SSF55874">
    <property type="entry name" value="ATPase domain of HSP90 chaperone/DNA topoisomerase II/histidine kinase"/>
    <property type="match status" value="1"/>
</dbReference>
<keyword evidence="4" id="KW-0808">Transferase</keyword>
<feature type="signal peptide" evidence="11">
    <location>
        <begin position="1"/>
        <end position="28"/>
    </location>
</feature>
<dbReference type="Pfam" id="PF00512">
    <property type="entry name" value="HisKA"/>
    <property type="match status" value="1"/>
</dbReference>
<name>A0A290Q4X1_9BACT</name>
<dbReference type="InterPro" id="IPR036097">
    <property type="entry name" value="HisK_dim/P_sf"/>
</dbReference>
<dbReference type="SMART" id="SM00388">
    <property type="entry name" value="HisKA"/>
    <property type="match status" value="1"/>
</dbReference>
<dbReference type="Gene3D" id="3.40.50.2300">
    <property type="match status" value="1"/>
</dbReference>
<dbReference type="InterPro" id="IPR000700">
    <property type="entry name" value="PAS-assoc_C"/>
</dbReference>
<dbReference type="Gene3D" id="2.10.70.100">
    <property type="match status" value="1"/>
</dbReference>
<evidence type="ECO:0000259" key="12">
    <source>
        <dbReference type="PROSITE" id="PS50109"/>
    </source>
</evidence>
<dbReference type="PROSITE" id="PS50113">
    <property type="entry name" value="PAC"/>
    <property type="match status" value="1"/>
</dbReference>
<dbReference type="SUPFAM" id="SSF52172">
    <property type="entry name" value="CheY-like"/>
    <property type="match status" value="1"/>
</dbReference>
<dbReference type="PROSITE" id="PS50109">
    <property type="entry name" value="HIS_KIN"/>
    <property type="match status" value="1"/>
</dbReference>
<keyword evidence="17" id="KW-1185">Reference proteome</keyword>
<dbReference type="Pfam" id="PF00072">
    <property type="entry name" value="Response_reg"/>
    <property type="match status" value="1"/>
</dbReference>
<feature type="domain" description="PAS" evidence="14">
    <location>
        <begin position="439"/>
        <end position="487"/>
    </location>
</feature>
<evidence type="ECO:0000259" key="13">
    <source>
        <dbReference type="PROSITE" id="PS50110"/>
    </source>
</evidence>
<dbReference type="GO" id="GO:0000155">
    <property type="term" value="F:phosphorelay sensor kinase activity"/>
    <property type="evidence" value="ECO:0007669"/>
    <property type="project" value="InterPro"/>
</dbReference>
<dbReference type="EMBL" id="CP023344">
    <property type="protein sequence ID" value="ATC63544.1"/>
    <property type="molecule type" value="Genomic_DNA"/>
</dbReference>
<feature type="transmembrane region" description="Helical" evidence="10">
    <location>
        <begin position="270"/>
        <end position="290"/>
    </location>
</feature>
<dbReference type="SMART" id="SM00062">
    <property type="entry name" value="PBPb"/>
    <property type="match status" value="1"/>
</dbReference>
<evidence type="ECO:0000256" key="3">
    <source>
        <dbReference type="ARBA" id="ARBA00022553"/>
    </source>
</evidence>
<evidence type="ECO:0000256" key="4">
    <source>
        <dbReference type="ARBA" id="ARBA00022679"/>
    </source>
</evidence>
<evidence type="ECO:0000256" key="9">
    <source>
        <dbReference type="PROSITE-ProRule" id="PRU00169"/>
    </source>
</evidence>
<feature type="domain" description="Histidine kinase" evidence="12">
    <location>
        <begin position="574"/>
        <end position="807"/>
    </location>
</feature>
<evidence type="ECO:0000259" key="14">
    <source>
        <dbReference type="PROSITE" id="PS50112"/>
    </source>
</evidence>